<feature type="domain" description="Carboxylesterase type B" evidence="4">
    <location>
        <begin position="42"/>
        <end position="341"/>
    </location>
</feature>
<sequence length="514" mass="54965">MALLGLVAACASPVANDNLPEVVATDATYQGLSWPEFENGGIFRGIPFAAPPTGSLRWQPPQPLHKDGKPVVATRYAPACIQGDYIVDWYASLIESFGGGPETAARPHGESEDCLYLNIWSPDATPDADLPVMVWIHGGSYKGGWSYEPNYDGRKLAEQGVIVVSIAYRLGALGFLGPNAAQDDVPINFGTMDQIAALQWVQRNISAFGGDPSNVTIFGESAGASSVGTLIIMPAAKGLFERAISQSGGFELLPRPEREDAATGFDKLAAALEAFGASPMTASAEQILSASNAALADYDFGPVVDGGLLPQQPTDRLAAGKLNAADLMIGTNRDEWLMYLDPATIETDLADWTQTHPAAAPLVEEMTAKFGPAATLDQIETAEQMRCPGQALADALSTGSKSVYIYEFNRVRTGALEAGLGSYHGAELPYVFDTHDDWLPTDAVDRRISEFMVRAWAQFARTGDPNFGDGVIWPAYNETGDVLKIDEVREPARPVSENLCAALEATGMTTRKPE</sequence>
<dbReference type="eggNOG" id="COG2272">
    <property type="taxonomic scope" value="Bacteria"/>
</dbReference>
<evidence type="ECO:0000256" key="3">
    <source>
        <dbReference type="RuleBase" id="RU361235"/>
    </source>
</evidence>
<comment type="caution">
    <text evidence="5">The sequence shown here is derived from an EMBL/GenBank/DDBJ whole genome shotgun (WGS) entry which is preliminary data.</text>
</comment>
<dbReference type="InterPro" id="IPR029058">
    <property type="entry name" value="AB_hydrolase_fold"/>
</dbReference>
<reference evidence="5 6" key="1">
    <citation type="journal article" date="2014" name="Antonie Van Leeuwenhoek">
        <title>Hyphomonas beringensis sp. nov. and Hyphomonas chukchiensis sp. nov., isolated from surface seawater of the Bering Sea and Chukchi Sea.</title>
        <authorList>
            <person name="Li C."/>
            <person name="Lai Q."/>
            <person name="Li G."/>
            <person name="Dong C."/>
            <person name="Wang J."/>
            <person name="Liao Y."/>
            <person name="Shao Z."/>
        </authorList>
    </citation>
    <scope>NUCLEOTIDE SEQUENCE [LARGE SCALE GENOMIC DNA]</scope>
    <source>
        <strain evidence="5 6">MHS-3</strain>
    </source>
</reference>
<dbReference type="SUPFAM" id="SSF53474">
    <property type="entry name" value="alpha/beta-Hydrolases"/>
    <property type="match status" value="1"/>
</dbReference>
<dbReference type="InterPro" id="IPR002018">
    <property type="entry name" value="CarbesteraseB"/>
</dbReference>
<dbReference type="EMBL" id="ARYH01000001">
    <property type="protein sequence ID" value="KCZ86226.1"/>
    <property type="molecule type" value="Genomic_DNA"/>
</dbReference>
<dbReference type="Proteomes" id="UP000027446">
    <property type="component" value="Unassembled WGS sequence"/>
</dbReference>
<dbReference type="AlphaFoldDB" id="A0A069E9P2"/>
<accession>A0A069E9P2</accession>
<dbReference type="PROSITE" id="PS00941">
    <property type="entry name" value="CARBOXYLESTERASE_B_2"/>
    <property type="match status" value="1"/>
</dbReference>
<dbReference type="Pfam" id="PF00135">
    <property type="entry name" value="COesterase"/>
    <property type="match status" value="2"/>
</dbReference>
<keyword evidence="2 3" id="KW-0378">Hydrolase</keyword>
<dbReference type="PATRIC" id="fig|1280949.3.peg.2268"/>
<comment type="similarity">
    <text evidence="1 3">Belongs to the type-B carboxylesterase/lipase family.</text>
</comment>
<proteinExistence type="inferred from homology"/>
<organism evidence="5 6">
    <name type="scientific">Hyphomonas adhaerens MHS-3</name>
    <dbReference type="NCBI Taxonomy" id="1280949"/>
    <lineage>
        <taxon>Bacteria</taxon>
        <taxon>Pseudomonadati</taxon>
        <taxon>Pseudomonadota</taxon>
        <taxon>Alphaproteobacteria</taxon>
        <taxon>Hyphomonadales</taxon>
        <taxon>Hyphomonadaceae</taxon>
        <taxon>Hyphomonas</taxon>
    </lineage>
</organism>
<evidence type="ECO:0000259" key="4">
    <source>
        <dbReference type="Pfam" id="PF00135"/>
    </source>
</evidence>
<dbReference type="STRING" id="1280949.HAD_11085"/>
<name>A0A069E9P2_9PROT</name>
<dbReference type="ESTHER" id="9rhob-a0a069e9p2">
    <property type="family name" value="Carb_B_Bacteria"/>
</dbReference>
<dbReference type="PANTHER" id="PTHR11559">
    <property type="entry name" value="CARBOXYLESTERASE"/>
    <property type="match status" value="1"/>
</dbReference>
<dbReference type="EC" id="3.1.1.-" evidence="3"/>
<evidence type="ECO:0000256" key="1">
    <source>
        <dbReference type="ARBA" id="ARBA00005964"/>
    </source>
</evidence>
<evidence type="ECO:0000313" key="6">
    <source>
        <dbReference type="Proteomes" id="UP000027446"/>
    </source>
</evidence>
<feature type="domain" description="Carboxylesterase type B" evidence="4">
    <location>
        <begin position="375"/>
        <end position="489"/>
    </location>
</feature>
<dbReference type="PROSITE" id="PS00122">
    <property type="entry name" value="CARBOXYLESTERASE_B_1"/>
    <property type="match status" value="1"/>
</dbReference>
<dbReference type="InterPro" id="IPR050309">
    <property type="entry name" value="Type-B_Carboxylest/Lipase"/>
</dbReference>
<dbReference type="Gene3D" id="3.40.50.1820">
    <property type="entry name" value="alpha/beta hydrolase"/>
    <property type="match status" value="1"/>
</dbReference>
<dbReference type="InterPro" id="IPR019826">
    <property type="entry name" value="Carboxylesterase_B_AS"/>
</dbReference>
<evidence type="ECO:0000313" key="5">
    <source>
        <dbReference type="EMBL" id="KCZ86226.1"/>
    </source>
</evidence>
<protein>
    <recommendedName>
        <fullName evidence="3">Carboxylic ester hydrolase</fullName>
        <ecNumber evidence="3">3.1.1.-</ecNumber>
    </recommendedName>
</protein>
<keyword evidence="6" id="KW-1185">Reference proteome</keyword>
<gene>
    <name evidence="5" type="ORF">HAD_11085</name>
</gene>
<dbReference type="GO" id="GO:0016787">
    <property type="term" value="F:hydrolase activity"/>
    <property type="evidence" value="ECO:0007669"/>
    <property type="project" value="UniProtKB-KW"/>
</dbReference>
<evidence type="ECO:0000256" key="2">
    <source>
        <dbReference type="ARBA" id="ARBA00022801"/>
    </source>
</evidence>
<dbReference type="InterPro" id="IPR019819">
    <property type="entry name" value="Carboxylesterase_B_CS"/>
</dbReference>